<dbReference type="EMBL" id="CM023476">
    <property type="protein sequence ID" value="KAH7941463.1"/>
    <property type="molecule type" value="Genomic_DNA"/>
</dbReference>
<evidence type="ECO:0000313" key="1">
    <source>
        <dbReference type="EMBL" id="KAH7941463.1"/>
    </source>
</evidence>
<evidence type="ECO:0000313" key="2">
    <source>
        <dbReference type="Proteomes" id="UP000821865"/>
    </source>
</evidence>
<name>A0ACB8CFM0_DERSI</name>
<gene>
    <name evidence="1" type="ORF">HPB49_013927</name>
</gene>
<accession>A0ACB8CFM0</accession>
<protein>
    <submittedName>
        <fullName evidence="1">Uncharacterized protein</fullName>
    </submittedName>
</protein>
<proteinExistence type="predicted"/>
<comment type="caution">
    <text evidence="1">The sequence shown here is derived from an EMBL/GenBank/DDBJ whole genome shotgun (WGS) entry which is preliminary data.</text>
</comment>
<dbReference type="Proteomes" id="UP000821865">
    <property type="component" value="Chromosome 7"/>
</dbReference>
<reference evidence="1" key="1">
    <citation type="submission" date="2020-05" db="EMBL/GenBank/DDBJ databases">
        <title>Large-scale comparative analyses of tick genomes elucidate their genetic diversity and vector capacities.</title>
        <authorList>
            <person name="Jia N."/>
            <person name="Wang J."/>
            <person name="Shi W."/>
            <person name="Du L."/>
            <person name="Sun Y."/>
            <person name="Zhan W."/>
            <person name="Jiang J."/>
            <person name="Wang Q."/>
            <person name="Zhang B."/>
            <person name="Ji P."/>
            <person name="Sakyi L.B."/>
            <person name="Cui X."/>
            <person name="Yuan T."/>
            <person name="Jiang B."/>
            <person name="Yang W."/>
            <person name="Lam T.T.-Y."/>
            <person name="Chang Q."/>
            <person name="Ding S."/>
            <person name="Wang X."/>
            <person name="Zhu J."/>
            <person name="Ruan X."/>
            <person name="Zhao L."/>
            <person name="Wei J."/>
            <person name="Que T."/>
            <person name="Du C."/>
            <person name="Cheng J."/>
            <person name="Dai P."/>
            <person name="Han X."/>
            <person name="Huang E."/>
            <person name="Gao Y."/>
            <person name="Liu J."/>
            <person name="Shao H."/>
            <person name="Ye R."/>
            <person name="Li L."/>
            <person name="Wei W."/>
            <person name="Wang X."/>
            <person name="Wang C."/>
            <person name="Yang T."/>
            <person name="Huo Q."/>
            <person name="Li W."/>
            <person name="Guo W."/>
            <person name="Chen H."/>
            <person name="Zhou L."/>
            <person name="Ni X."/>
            <person name="Tian J."/>
            <person name="Zhou Y."/>
            <person name="Sheng Y."/>
            <person name="Liu T."/>
            <person name="Pan Y."/>
            <person name="Xia L."/>
            <person name="Li J."/>
            <person name="Zhao F."/>
            <person name="Cao W."/>
        </authorList>
    </citation>
    <scope>NUCLEOTIDE SEQUENCE</scope>
    <source>
        <strain evidence="1">Dsil-2018</strain>
    </source>
</reference>
<keyword evidence="2" id="KW-1185">Reference proteome</keyword>
<organism evidence="1 2">
    <name type="scientific">Dermacentor silvarum</name>
    <name type="common">Tick</name>
    <dbReference type="NCBI Taxonomy" id="543639"/>
    <lineage>
        <taxon>Eukaryota</taxon>
        <taxon>Metazoa</taxon>
        <taxon>Ecdysozoa</taxon>
        <taxon>Arthropoda</taxon>
        <taxon>Chelicerata</taxon>
        <taxon>Arachnida</taxon>
        <taxon>Acari</taxon>
        <taxon>Parasitiformes</taxon>
        <taxon>Ixodida</taxon>
        <taxon>Ixodoidea</taxon>
        <taxon>Ixodidae</taxon>
        <taxon>Rhipicephalinae</taxon>
        <taxon>Dermacentor</taxon>
    </lineage>
</organism>
<sequence length="226" mass="26446">MKKGLLEQYDTLTRQYLELGHAEVVLKDVPIDRVTYFMPDREVIREESLTTKLRVVFDTSQHAQVFPSLNDCLDKGVNLNPELLEVLLHFRWFPVAINSDIEKAFLQIEIQETDRDAFRFLWFDAIPELISCVSRANSGDEARSAQATRRDLSKKLRYRQKLVDHLWIRWKKEYLLELRTLHLYPSHPSSSIQVDDVVLIEEPILSRSIWPLGRVVDIFPGEDVIT</sequence>